<accession>A0AAE1Q221</accession>
<dbReference type="AlphaFoldDB" id="A0AAE1Q221"/>
<dbReference type="Proteomes" id="UP001292094">
    <property type="component" value="Unassembled WGS sequence"/>
</dbReference>
<proteinExistence type="predicted"/>
<dbReference type="EMBL" id="JAWZYT010000795">
    <property type="protein sequence ID" value="KAK4318849.1"/>
    <property type="molecule type" value="Genomic_DNA"/>
</dbReference>
<protein>
    <submittedName>
        <fullName evidence="1">Uncharacterized protein</fullName>
    </submittedName>
</protein>
<comment type="caution">
    <text evidence="1">The sequence shown here is derived from an EMBL/GenBank/DDBJ whole genome shotgun (WGS) entry which is preliminary data.</text>
</comment>
<keyword evidence="2" id="KW-1185">Reference proteome</keyword>
<sequence>MREGKEEEEKLLERFTARYKKEREVEELDRILRGTPAMCTEAKVIPGEILKVLPQIIPVGSAVVQQPPLPGRVQRTNWSDRTGY</sequence>
<name>A0AAE1Q221_9EUCA</name>
<evidence type="ECO:0000313" key="2">
    <source>
        <dbReference type="Proteomes" id="UP001292094"/>
    </source>
</evidence>
<organism evidence="1 2">
    <name type="scientific">Petrolisthes manimaculis</name>
    <dbReference type="NCBI Taxonomy" id="1843537"/>
    <lineage>
        <taxon>Eukaryota</taxon>
        <taxon>Metazoa</taxon>
        <taxon>Ecdysozoa</taxon>
        <taxon>Arthropoda</taxon>
        <taxon>Crustacea</taxon>
        <taxon>Multicrustacea</taxon>
        <taxon>Malacostraca</taxon>
        <taxon>Eumalacostraca</taxon>
        <taxon>Eucarida</taxon>
        <taxon>Decapoda</taxon>
        <taxon>Pleocyemata</taxon>
        <taxon>Anomura</taxon>
        <taxon>Galatheoidea</taxon>
        <taxon>Porcellanidae</taxon>
        <taxon>Petrolisthes</taxon>
    </lineage>
</organism>
<reference evidence="1" key="1">
    <citation type="submission" date="2023-11" db="EMBL/GenBank/DDBJ databases">
        <title>Genome assemblies of two species of porcelain crab, Petrolisthes cinctipes and Petrolisthes manimaculis (Anomura: Porcellanidae).</title>
        <authorList>
            <person name="Angst P."/>
        </authorList>
    </citation>
    <scope>NUCLEOTIDE SEQUENCE</scope>
    <source>
        <strain evidence="1">PB745_02</strain>
        <tissue evidence="1">Gill</tissue>
    </source>
</reference>
<gene>
    <name evidence="1" type="ORF">Pmani_010171</name>
</gene>
<evidence type="ECO:0000313" key="1">
    <source>
        <dbReference type="EMBL" id="KAK4318849.1"/>
    </source>
</evidence>